<keyword evidence="3" id="KW-0687">Ribonucleoprotein</keyword>
<dbReference type="Pfam" id="PF00181">
    <property type="entry name" value="Ribosomal_L2_N"/>
    <property type="match status" value="1"/>
</dbReference>
<dbReference type="OMA" id="EHNKEHV"/>
<dbReference type="InterPro" id="IPR022666">
    <property type="entry name" value="Ribosomal_uL2_RNA-bd_dom"/>
</dbReference>
<dbReference type="OrthoDB" id="268576at2759"/>
<dbReference type="InterPro" id="IPR002171">
    <property type="entry name" value="Ribosomal_uL2"/>
</dbReference>
<proteinExistence type="inferred from homology"/>
<dbReference type="InterPro" id="IPR022669">
    <property type="entry name" value="Ribosomal_uL2_C"/>
</dbReference>
<dbReference type="GO" id="GO:0003735">
    <property type="term" value="F:structural constituent of ribosome"/>
    <property type="evidence" value="ECO:0007669"/>
    <property type="project" value="InterPro"/>
</dbReference>
<reference evidence="8" key="1">
    <citation type="journal article" date="2020" name="PLoS Negl. Trop. Dis.">
        <title>High-quality nuclear genome for Sarcoptes scabiei-A critical resource for a neglected parasite.</title>
        <authorList>
            <person name="Korhonen P.K."/>
            <person name="Gasser R.B."/>
            <person name="Ma G."/>
            <person name="Wang T."/>
            <person name="Stroehlein A.J."/>
            <person name="Young N.D."/>
            <person name="Ang C.S."/>
            <person name="Fernando D.D."/>
            <person name="Lu H.C."/>
            <person name="Taylor S."/>
            <person name="Reynolds S.L."/>
            <person name="Mofiz E."/>
            <person name="Najaraj S.H."/>
            <person name="Gowda H."/>
            <person name="Madugundu A."/>
            <person name="Renuse S."/>
            <person name="Holt D."/>
            <person name="Pandey A."/>
            <person name="Papenfuss A.T."/>
            <person name="Fischer K."/>
        </authorList>
    </citation>
    <scope>NUCLEOTIDE SEQUENCE [LARGE SCALE GENOMIC DNA]</scope>
</reference>
<gene>
    <name evidence="6" type="ORF">SSS_6572</name>
</gene>
<dbReference type="GO" id="GO:0005762">
    <property type="term" value="C:mitochondrial large ribosomal subunit"/>
    <property type="evidence" value="ECO:0007669"/>
    <property type="project" value="TreeGrafter"/>
</dbReference>
<dbReference type="SUPFAM" id="SSF50249">
    <property type="entry name" value="Nucleic acid-binding proteins"/>
    <property type="match status" value="1"/>
</dbReference>
<evidence type="ECO:0000313" key="6">
    <source>
        <dbReference type="EMBL" id="KAF7494095.1"/>
    </source>
</evidence>
<feature type="domain" description="Large ribosomal subunit protein uL2 C-terminal" evidence="4">
    <location>
        <begin position="174"/>
        <end position="297"/>
    </location>
</feature>
<dbReference type="PANTHER" id="PTHR13691">
    <property type="entry name" value="RIBOSOMAL PROTEIN L2"/>
    <property type="match status" value="1"/>
</dbReference>
<evidence type="ECO:0000259" key="4">
    <source>
        <dbReference type="SMART" id="SM01382"/>
    </source>
</evidence>
<organism evidence="6">
    <name type="scientific">Sarcoptes scabiei</name>
    <name type="common">Itch mite</name>
    <name type="synonym">Acarus scabiei</name>
    <dbReference type="NCBI Taxonomy" id="52283"/>
    <lineage>
        <taxon>Eukaryota</taxon>
        <taxon>Metazoa</taxon>
        <taxon>Ecdysozoa</taxon>
        <taxon>Arthropoda</taxon>
        <taxon>Chelicerata</taxon>
        <taxon>Arachnida</taxon>
        <taxon>Acari</taxon>
        <taxon>Acariformes</taxon>
        <taxon>Sarcoptiformes</taxon>
        <taxon>Astigmata</taxon>
        <taxon>Psoroptidia</taxon>
        <taxon>Sarcoptoidea</taxon>
        <taxon>Sarcoptidae</taxon>
        <taxon>Sarcoptinae</taxon>
        <taxon>Sarcoptes</taxon>
    </lineage>
</organism>
<name>A0A834RC05_SARSC</name>
<evidence type="ECO:0000313" key="7">
    <source>
        <dbReference type="EnsemblMetazoa" id="KAF7494095.1"/>
    </source>
</evidence>
<dbReference type="GO" id="GO:0032543">
    <property type="term" value="P:mitochondrial translation"/>
    <property type="evidence" value="ECO:0007669"/>
    <property type="project" value="TreeGrafter"/>
</dbReference>
<evidence type="ECO:0000256" key="1">
    <source>
        <dbReference type="ARBA" id="ARBA00005636"/>
    </source>
</evidence>
<dbReference type="InterPro" id="IPR012340">
    <property type="entry name" value="NA-bd_OB-fold"/>
</dbReference>
<reference evidence="7" key="3">
    <citation type="submission" date="2022-06" db="UniProtKB">
        <authorList>
            <consortium name="EnsemblMetazoa"/>
        </authorList>
    </citation>
    <scope>IDENTIFICATION</scope>
</reference>
<reference evidence="6" key="2">
    <citation type="submission" date="2020-01" db="EMBL/GenBank/DDBJ databases">
        <authorList>
            <person name="Korhonen P.K.K."/>
            <person name="Guangxu M.G."/>
            <person name="Wang T.W."/>
            <person name="Stroehlein A.J.S."/>
            <person name="Young N.D."/>
            <person name="Ang C.-S.A."/>
            <person name="Fernando D.W.F."/>
            <person name="Lu H.L."/>
            <person name="Taylor S.T."/>
            <person name="Ehtesham M.E.M."/>
            <person name="Najaraj S.H.N."/>
            <person name="Harsha G.H.G."/>
            <person name="Madugundu A.M."/>
            <person name="Renuse S.R."/>
            <person name="Holt D.H."/>
            <person name="Pandey A.P."/>
            <person name="Papenfuss A.P."/>
            <person name="Gasser R.B.G."/>
            <person name="Fischer K.F."/>
        </authorList>
    </citation>
    <scope>NUCLEOTIDE SEQUENCE</scope>
    <source>
        <strain evidence="6">SSS_KF_BRIS2020</strain>
    </source>
</reference>
<dbReference type="EnsemblMetazoa" id="SSS_6572s_mrna">
    <property type="protein sequence ID" value="KAF7494095.1"/>
    <property type="gene ID" value="SSS_6572"/>
</dbReference>
<dbReference type="Proteomes" id="UP000070412">
    <property type="component" value="Unassembled WGS sequence"/>
</dbReference>
<protein>
    <submittedName>
        <fullName evidence="6">39S ribosomal protein L2, mitochondrial</fullName>
    </submittedName>
</protein>
<keyword evidence="2 6" id="KW-0689">Ribosomal protein</keyword>
<dbReference type="SUPFAM" id="SSF50104">
    <property type="entry name" value="Translation proteins SH3-like domain"/>
    <property type="match status" value="1"/>
</dbReference>
<dbReference type="SMART" id="SM01382">
    <property type="entry name" value="Ribosomal_L2_C"/>
    <property type="match status" value="1"/>
</dbReference>
<dbReference type="GO" id="GO:0003723">
    <property type="term" value="F:RNA binding"/>
    <property type="evidence" value="ECO:0007669"/>
    <property type="project" value="TreeGrafter"/>
</dbReference>
<accession>A0A834RC05</accession>
<sequence length="323" mass="36932">MEKFRSLLVASSRLLANCDAFLTPSPLIQQQRFRRVFPLIRGAPRPLPPHIVRPESSKYNWQPIYPPDMKYTISPLKIRKLGGRHPETGRVVVKTIGGGNKKYFRWIDYERSPNPDGSPKQEKVFNIRYDPLRSTKLALVSGGDKVKWIIATEKMRIGDIITTYGDIPVNPVRPREGDSHPVGALPIGTKVHNVQIFPGYPKTTILYAGQCAEITKRIGRRNYLVESRGKREFCIDQNCMVTVGRCSNPYHDEIDLMCPQRKRWLGKRPRSGAWHKKDGYCGRKLHPPRPVKDHFKTAMTAQRSGQTIDSMGKDDSKELYILE</sequence>
<feature type="domain" description="Large ribosomal subunit protein uL2 RNA-binding" evidence="5">
    <location>
        <begin position="83"/>
        <end position="163"/>
    </location>
</feature>
<dbReference type="Pfam" id="PF03947">
    <property type="entry name" value="Ribosomal_L2_C"/>
    <property type="match status" value="1"/>
</dbReference>
<dbReference type="Gene3D" id="2.30.30.30">
    <property type="match status" value="1"/>
</dbReference>
<dbReference type="InterPro" id="IPR014722">
    <property type="entry name" value="Rib_uL2_dom2"/>
</dbReference>
<dbReference type="PANTHER" id="PTHR13691:SF73">
    <property type="entry name" value="LARGE RIBOSOMAL SUBUNIT PROTEIN UL2M"/>
    <property type="match status" value="1"/>
</dbReference>
<dbReference type="AlphaFoldDB" id="A0A834RC05"/>
<dbReference type="SMART" id="SM01383">
    <property type="entry name" value="Ribosomal_L2"/>
    <property type="match status" value="1"/>
</dbReference>
<evidence type="ECO:0000256" key="3">
    <source>
        <dbReference type="ARBA" id="ARBA00023274"/>
    </source>
</evidence>
<evidence type="ECO:0000313" key="8">
    <source>
        <dbReference type="Proteomes" id="UP000070412"/>
    </source>
</evidence>
<evidence type="ECO:0000256" key="2">
    <source>
        <dbReference type="ARBA" id="ARBA00022980"/>
    </source>
</evidence>
<dbReference type="Gene3D" id="2.40.50.140">
    <property type="entry name" value="Nucleic acid-binding proteins"/>
    <property type="match status" value="1"/>
</dbReference>
<evidence type="ECO:0000259" key="5">
    <source>
        <dbReference type="SMART" id="SM01383"/>
    </source>
</evidence>
<dbReference type="InterPro" id="IPR008991">
    <property type="entry name" value="Translation_prot_SH3-like_sf"/>
</dbReference>
<dbReference type="EMBL" id="WVUK01000054">
    <property type="protein sequence ID" value="KAF7494095.1"/>
    <property type="molecule type" value="Genomic_DNA"/>
</dbReference>
<keyword evidence="8" id="KW-1185">Reference proteome</keyword>
<comment type="similarity">
    <text evidence="1">Belongs to the universal ribosomal protein uL2 family.</text>
</comment>